<dbReference type="RefSeq" id="WP_167971756.1">
    <property type="nucleotide sequence ID" value="NZ_VSRL01000019.1"/>
</dbReference>
<protein>
    <submittedName>
        <fullName evidence="2">Uncharacterized protein</fullName>
    </submittedName>
</protein>
<feature type="region of interest" description="Disordered" evidence="1">
    <location>
        <begin position="61"/>
        <end position="108"/>
    </location>
</feature>
<dbReference type="Proteomes" id="UP001515943">
    <property type="component" value="Unassembled WGS sequence"/>
</dbReference>
<reference evidence="2 3" key="1">
    <citation type="submission" date="2019-08" db="EMBL/GenBank/DDBJ databases">
        <title>Lentzea from Indian Himalayas.</title>
        <authorList>
            <person name="Mandal S."/>
            <person name="Mallick Gupta A."/>
            <person name="Maiti P.K."/>
            <person name="Sarkar J."/>
            <person name="Mandal S."/>
        </authorList>
    </citation>
    <scope>NUCLEOTIDE SEQUENCE [LARGE SCALE GENOMIC DNA]</scope>
    <source>
        <strain evidence="2 3">PSKA42</strain>
    </source>
</reference>
<evidence type="ECO:0000313" key="3">
    <source>
        <dbReference type="Proteomes" id="UP001515943"/>
    </source>
</evidence>
<feature type="compositionally biased region" description="Polar residues" evidence="1">
    <location>
        <begin position="95"/>
        <end position="105"/>
    </location>
</feature>
<name>A0ABX1FDN8_9PSEU</name>
<sequence length="131" mass="12960">MGGTLLAPMALLPVAVPWSSSQVPDVGAPATPSTTIPVPSSPFAVADIESPGAVTTITKVTTTPSPAVPPTPAPAAPAQPPQQANPRDDAIGTVHTGSPCSSQGEVAQAYADSAPTVCAIAGDGTLRWRKA</sequence>
<organism evidence="2 3">
    <name type="scientific">Lentzea indica</name>
    <dbReference type="NCBI Taxonomy" id="2604800"/>
    <lineage>
        <taxon>Bacteria</taxon>
        <taxon>Bacillati</taxon>
        <taxon>Actinomycetota</taxon>
        <taxon>Actinomycetes</taxon>
        <taxon>Pseudonocardiales</taxon>
        <taxon>Pseudonocardiaceae</taxon>
        <taxon>Lentzea</taxon>
    </lineage>
</organism>
<proteinExistence type="predicted"/>
<evidence type="ECO:0000256" key="1">
    <source>
        <dbReference type="SAM" id="MobiDB-lite"/>
    </source>
</evidence>
<comment type="caution">
    <text evidence="2">The sequence shown here is derived from an EMBL/GenBank/DDBJ whole genome shotgun (WGS) entry which is preliminary data.</text>
</comment>
<dbReference type="EMBL" id="VSRL01000019">
    <property type="protein sequence ID" value="NKE56758.1"/>
    <property type="molecule type" value="Genomic_DNA"/>
</dbReference>
<accession>A0ABX1FDN8</accession>
<evidence type="ECO:0000313" key="2">
    <source>
        <dbReference type="EMBL" id="NKE56758.1"/>
    </source>
</evidence>
<feature type="compositionally biased region" description="Pro residues" evidence="1">
    <location>
        <begin position="66"/>
        <end position="80"/>
    </location>
</feature>
<keyword evidence="3" id="KW-1185">Reference proteome</keyword>
<gene>
    <name evidence="2" type="ORF">FXN61_07895</name>
</gene>